<feature type="region of interest" description="Disordered" evidence="5">
    <location>
        <begin position="1"/>
        <end position="23"/>
    </location>
</feature>
<evidence type="ECO:0000256" key="1">
    <source>
        <dbReference type="ARBA" id="ARBA00004123"/>
    </source>
</evidence>
<evidence type="ECO:0000256" key="4">
    <source>
        <dbReference type="ARBA" id="ARBA00023242"/>
    </source>
</evidence>
<protein>
    <submittedName>
        <fullName evidence="8">Heat shock transcription factor, Y-linked-like</fullName>
    </submittedName>
</protein>
<keyword evidence="3" id="KW-0238">DNA-binding</keyword>
<reference evidence="8" key="1">
    <citation type="submission" date="2025-08" db="UniProtKB">
        <authorList>
            <consortium name="RefSeq"/>
        </authorList>
    </citation>
    <scope>IDENTIFICATION</scope>
</reference>
<evidence type="ECO:0000256" key="2">
    <source>
        <dbReference type="ARBA" id="ARBA00006403"/>
    </source>
</evidence>
<dbReference type="PANTHER" id="PTHR10015:SF336">
    <property type="entry name" value="HEAT SHOCK TRANSCRIPTION FACTOR, Y-LINKED"/>
    <property type="match status" value="1"/>
</dbReference>
<dbReference type="InterPro" id="IPR036388">
    <property type="entry name" value="WH-like_DNA-bd_sf"/>
</dbReference>
<dbReference type="InterPro" id="IPR036390">
    <property type="entry name" value="WH_DNA-bd_sf"/>
</dbReference>
<dbReference type="Proteomes" id="UP001652581">
    <property type="component" value="Chromosome 31"/>
</dbReference>
<dbReference type="Pfam" id="PF00447">
    <property type="entry name" value="HSF_DNA-bind"/>
    <property type="match status" value="1"/>
</dbReference>
<proteinExistence type="inferred from homology"/>
<organism evidence="7 8">
    <name type="scientific">Vicugna pacos</name>
    <name type="common">Alpaca</name>
    <name type="synonym">Lama pacos</name>
    <dbReference type="NCBI Taxonomy" id="30538"/>
    <lineage>
        <taxon>Eukaryota</taxon>
        <taxon>Metazoa</taxon>
        <taxon>Chordata</taxon>
        <taxon>Craniata</taxon>
        <taxon>Vertebrata</taxon>
        <taxon>Euteleostomi</taxon>
        <taxon>Mammalia</taxon>
        <taxon>Eutheria</taxon>
        <taxon>Laurasiatheria</taxon>
        <taxon>Artiodactyla</taxon>
        <taxon>Tylopoda</taxon>
        <taxon>Camelidae</taxon>
        <taxon>Vicugna</taxon>
    </lineage>
</organism>
<name>A0ABM5CIT0_VICPA</name>
<evidence type="ECO:0000313" key="7">
    <source>
        <dbReference type="Proteomes" id="UP001652581"/>
    </source>
</evidence>
<gene>
    <name evidence="8" type="primary">LOC140690587</name>
</gene>
<sequence>MAHVSSEIQDVSRKDGQTGSGNAGRSLLCDQTFSGDLDLRSMIEENIFQTFSEELMIKRPCYTHCVSEPDEDNNFRSLTFPRILWKMTGSDQFKSICWDDNGTSVVIDEDVFKKEVMERMSPFTIFETGSMKSLVRGLKLYGFSKEWQNFQRSACLADFLAEEKLVSVLSKIFRNISYDLLQFYHYPNFKRVCPQLLVRIKRRVGIKNASLVSSLDADFKKKHFKAGGNVDNHSFGFVSDTSGESAFLPSANLNMNLIMFVGYTFLEMYPFL</sequence>
<dbReference type="PANTHER" id="PTHR10015">
    <property type="entry name" value="HEAT SHOCK TRANSCRIPTION FACTOR"/>
    <property type="match status" value="1"/>
</dbReference>
<evidence type="ECO:0000256" key="5">
    <source>
        <dbReference type="SAM" id="MobiDB-lite"/>
    </source>
</evidence>
<dbReference type="SUPFAM" id="SSF46785">
    <property type="entry name" value="Winged helix' DNA-binding domain"/>
    <property type="match status" value="1"/>
</dbReference>
<keyword evidence="7" id="KW-1185">Reference proteome</keyword>
<evidence type="ECO:0000313" key="8">
    <source>
        <dbReference type="RefSeq" id="XP_072808558.1"/>
    </source>
</evidence>
<keyword evidence="4" id="KW-0539">Nucleus</keyword>
<accession>A0ABM5CIT0</accession>
<dbReference type="RefSeq" id="XP_072808558.1">
    <property type="nucleotide sequence ID" value="XM_072952457.1"/>
</dbReference>
<comment type="similarity">
    <text evidence="2">Belongs to the HSF family.</text>
</comment>
<evidence type="ECO:0000259" key="6">
    <source>
        <dbReference type="Pfam" id="PF00447"/>
    </source>
</evidence>
<feature type="domain" description="HSF-type DNA-binding" evidence="6">
    <location>
        <begin position="80"/>
        <end position="203"/>
    </location>
</feature>
<comment type="subcellular location">
    <subcellularLocation>
        <location evidence="1">Nucleus</location>
    </subcellularLocation>
</comment>
<evidence type="ECO:0000256" key="3">
    <source>
        <dbReference type="ARBA" id="ARBA00023125"/>
    </source>
</evidence>
<dbReference type="Gene3D" id="1.10.10.10">
    <property type="entry name" value="Winged helix-like DNA-binding domain superfamily/Winged helix DNA-binding domain"/>
    <property type="match status" value="1"/>
</dbReference>
<dbReference type="InterPro" id="IPR000232">
    <property type="entry name" value="HSF_DNA-bd"/>
</dbReference>
<dbReference type="GeneID" id="140690587"/>